<evidence type="ECO:0000313" key="6">
    <source>
        <dbReference type="Proteomes" id="UP000539372"/>
    </source>
</evidence>
<accession>A0A7Y0HF14</accession>
<evidence type="ECO:0000313" key="5">
    <source>
        <dbReference type="EMBL" id="NMM45305.1"/>
    </source>
</evidence>
<dbReference type="SMART" id="SM00420">
    <property type="entry name" value="HTH_DEOR"/>
    <property type="match status" value="1"/>
</dbReference>
<dbReference type="PRINTS" id="PR00037">
    <property type="entry name" value="HTHLACR"/>
</dbReference>
<dbReference type="PROSITE" id="PS51000">
    <property type="entry name" value="HTH_DEOR_2"/>
    <property type="match status" value="1"/>
</dbReference>
<sequence length="276" mass="29953">MEALPPRHAQILAQARQDGRVQVDALAVAFDVSVQTIRKDLNDLSDRKLLQRVHGGALYPSGASNLAYHSRRSLAADEKQRIGERAASLIPDNSSVILNIGTTTEQVALAMRQHRGIMAVTNNINVANILRGVQGTEVIIAGGIVRPSDGGIVGESAVEFMRQFRVDYAVIGASAIDADGAILDYDYREVRVSQEIIRQARKTILVADRMKFGRSAPVQIAQLAEIDIFVTDRPLPDALADICRQNGIQVETCFDADEGLEETDDPVDRNAGDVGV</sequence>
<keyword evidence="6" id="KW-1185">Reference proteome</keyword>
<keyword evidence="2" id="KW-0805">Transcription regulation</keyword>
<dbReference type="Gene3D" id="3.40.50.1360">
    <property type="match status" value="1"/>
</dbReference>
<evidence type="ECO:0000256" key="3">
    <source>
        <dbReference type="ARBA" id="ARBA00023163"/>
    </source>
</evidence>
<dbReference type="SUPFAM" id="SSF46785">
    <property type="entry name" value="Winged helix' DNA-binding domain"/>
    <property type="match status" value="1"/>
</dbReference>
<dbReference type="SMART" id="SM01134">
    <property type="entry name" value="DeoRC"/>
    <property type="match status" value="1"/>
</dbReference>
<dbReference type="InterPro" id="IPR036390">
    <property type="entry name" value="WH_DNA-bd_sf"/>
</dbReference>
<dbReference type="Proteomes" id="UP000539372">
    <property type="component" value="Unassembled WGS sequence"/>
</dbReference>
<feature type="domain" description="HTH deoR-type" evidence="4">
    <location>
        <begin position="4"/>
        <end position="59"/>
    </location>
</feature>
<comment type="caution">
    <text evidence="5">The sequence shown here is derived from an EMBL/GenBank/DDBJ whole genome shotgun (WGS) entry which is preliminary data.</text>
</comment>
<gene>
    <name evidence="5" type="ORF">HH303_12500</name>
</gene>
<reference evidence="5 6" key="1">
    <citation type="submission" date="2020-04" db="EMBL/GenBank/DDBJ databases">
        <title>Rhodospirillaceae bacterium KN72 isolated from deep sea.</title>
        <authorList>
            <person name="Zhang D.-C."/>
        </authorList>
    </citation>
    <scope>NUCLEOTIDE SEQUENCE [LARGE SCALE GENOMIC DNA]</scope>
    <source>
        <strain evidence="5 6">KN72</strain>
    </source>
</reference>
<organism evidence="5 6">
    <name type="scientific">Pacificispira spongiicola</name>
    <dbReference type="NCBI Taxonomy" id="2729598"/>
    <lineage>
        <taxon>Bacteria</taxon>
        <taxon>Pseudomonadati</taxon>
        <taxon>Pseudomonadota</taxon>
        <taxon>Alphaproteobacteria</taxon>
        <taxon>Rhodospirillales</taxon>
        <taxon>Rhodospirillaceae</taxon>
        <taxon>Pacificispira</taxon>
    </lineage>
</organism>
<name>A0A7Y0HF14_9PROT</name>
<dbReference type="InterPro" id="IPR037171">
    <property type="entry name" value="NagB/RpiA_transferase-like"/>
</dbReference>
<dbReference type="InterPro" id="IPR014036">
    <property type="entry name" value="DeoR-like_C"/>
</dbReference>
<dbReference type="RefSeq" id="WP_169625654.1">
    <property type="nucleotide sequence ID" value="NZ_JABBNT010000003.1"/>
</dbReference>
<evidence type="ECO:0000256" key="2">
    <source>
        <dbReference type="ARBA" id="ARBA00023015"/>
    </source>
</evidence>
<dbReference type="GO" id="GO:0003700">
    <property type="term" value="F:DNA-binding transcription factor activity"/>
    <property type="evidence" value="ECO:0007669"/>
    <property type="project" value="InterPro"/>
</dbReference>
<evidence type="ECO:0000259" key="4">
    <source>
        <dbReference type="PROSITE" id="PS51000"/>
    </source>
</evidence>
<dbReference type="EMBL" id="JABBNT010000003">
    <property type="protein sequence ID" value="NMM45305.1"/>
    <property type="molecule type" value="Genomic_DNA"/>
</dbReference>
<dbReference type="InterPro" id="IPR001034">
    <property type="entry name" value="DeoR_HTH"/>
</dbReference>
<dbReference type="Pfam" id="PF08220">
    <property type="entry name" value="HTH_DeoR"/>
    <property type="match status" value="1"/>
</dbReference>
<evidence type="ECO:0000256" key="1">
    <source>
        <dbReference type="ARBA" id="ARBA00022491"/>
    </source>
</evidence>
<keyword evidence="1" id="KW-0678">Repressor</keyword>
<dbReference type="PANTHER" id="PTHR30363">
    <property type="entry name" value="HTH-TYPE TRANSCRIPTIONAL REGULATOR SRLR-RELATED"/>
    <property type="match status" value="1"/>
</dbReference>
<dbReference type="AlphaFoldDB" id="A0A7Y0HF14"/>
<dbReference type="SUPFAM" id="SSF100950">
    <property type="entry name" value="NagB/RpiA/CoA transferase-like"/>
    <property type="match status" value="1"/>
</dbReference>
<proteinExistence type="predicted"/>
<keyword evidence="3" id="KW-0804">Transcription</keyword>
<dbReference type="Pfam" id="PF00455">
    <property type="entry name" value="DeoRC"/>
    <property type="match status" value="1"/>
</dbReference>
<dbReference type="PANTHER" id="PTHR30363:SF4">
    <property type="entry name" value="GLYCEROL-3-PHOSPHATE REGULON REPRESSOR"/>
    <property type="match status" value="1"/>
</dbReference>
<protein>
    <submittedName>
        <fullName evidence="5">DeoR/GlpR transcriptional regulator</fullName>
    </submittedName>
</protein>
<dbReference type="InterPro" id="IPR050313">
    <property type="entry name" value="Carb_Metab_HTH_regulators"/>
</dbReference>